<dbReference type="Gene3D" id="3.40.50.300">
    <property type="entry name" value="P-loop containing nucleotide triphosphate hydrolases"/>
    <property type="match status" value="1"/>
</dbReference>
<proteinExistence type="predicted"/>
<name>A0ABR3IX71_9AGAR</name>
<protein>
    <recommendedName>
        <fullName evidence="3">G domain-containing protein</fullName>
    </recommendedName>
</protein>
<dbReference type="InterPro" id="IPR027417">
    <property type="entry name" value="P-loop_NTPase"/>
</dbReference>
<evidence type="ECO:0000313" key="1">
    <source>
        <dbReference type="EMBL" id="KAL0947868.1"/>
    </source>
</evidence>
<gene>
    <name evidence="1" type="ORF">HGRIS_010503</name>
</gene>
<reference evidence="2" key="1">
    <citation type="submission" date="2024-06" db="EMBL/GenBank/DDBJ databases">
        <title>Multi-omics analyses provide insights into the biosynthesis of the anticancer antibiotic pleurotin in Hohenbuehelia grisea.</title>
        <authorList>
            <person name="Weaver J.A."/>
            <person name="Alberti F."/>
        </authorList>
    </citation>
    <scope>NUCLEOTIDE SEQUENCE [LARGE SCALE GENOMIC DNA]</scope>
    <source>
        <strain evidence="2">T-177</strain>
    </source>
</reference>
<evidence type="ECO:0000313" key="2">
    <source>
        <dbReference type="Proteomes" id="UP001556367"/>
    </source>
</evidence>
<comment type="caution">
    <text evidence="1">The sequence shown here is derived from an EMBL/GenBank/DDBJ whole genome shotgun (WGS) entry which is preliminary data.</text>
</comment>
<dbReference type="EMBL" id="JASNQZ010000014">
    <property type="protein sequence ID" value="KAL0947868.1"/>
    <property type="molecule type" value="Genomic_DNA"/>
</dbReference>
<keyword evidence="2" id="KW-1185">Reference proteome</keyword>
<organism evidence="1 2">
    <name type="scientific">Hohenbuehelia grisea</name>
    <dbReference type="NCBI Taxonomy" id="104357"/>
    <lineage>
        <taxon>Eukaryota</taxon>
        <taxon>Fungi</taxon>
        <taxon>Dikarya</taxon>
        <taxon>Basidiomycota</taxon>
        <taxon>Agaricomycotina</taxon>
        <taxon>Agaricomycetes</taxon>
        <taxon>Agaricomycetidae</taxon>
        <taxon>Agaricales</taxon>
        <taxon>Pleurotineae</taxon>
        <taxon>Pleurotaceae</taxon>
        <taxon>Hohenbuehelia</taxon>
    </lineage>
</organism>
<evidence type="ECO:0008006" key="3">
    <source>
        <dbReference type="Google" id="ProtNLM"/>
    </source>
</evidence>
<sequence length="298" mass="34543">MISNDIPWEDISSIKKKCERFRILVIGKANAGKTTLLQKVCNTTESPVIYNPRGDKIGLRVVLPSKRRGQHKIEDELVFAGHDKFIFHDSQGFEAGSDVELNVVKKFIKKRSKEPNLADRLHAVWFCIPTDSPRILLEHETSFFHECDPGKVPVIAIFTKFDYRHRETYYKLLDEGRSCSEAKKMSPRIARQDFENMYKPRLYERRYPPCAHIFLRDMQKSSSTCEELVKVTASSLDDQALQSLFVSAQLNCIDLCVEYAIRHTMSHETRRRSTFGLNVEEMKDIVYNCLIWFPSSLV</sequence>
<dbReference type="Proteomes" id="UP001556367">
    <property type="component" value="Unassembled WGS sequence"/>
</dbReference>
<dbReference type="CDD" id="cd00882">
    <property type="entry name" value="Ras_like_GTPase"/>
    <property type="match status" value="1"/>
</dbReference>
<dbReference type="SUPFAM" id="SSF52540">
    <property type="entry name" value="P-loop containing nucleoside triphosphate hydrolases"/>
    <property type="match status" value="1"/>
</dbReference>
<accession>A0ABR3IX71</accession>